<feature type="domain" description="VENN motif-containing" evidence="5">
    <location>
        <begin position="98"/>
        <end position="145"/>
    </location>
</feature>
<evidence type="ECO:0000313" key="7">
    <source>
        <dbReference type="Proteomes" id="UP001063782"/>
    </source>
</evidence>
<evidence type="ECO:0000256" key="2">
    <source>
        <dbReference type="ARBA" id="ARBA00022656"/>
    </source>
</evidence>
<dbReference type="RefSeq" id="WP_263076302.1">
    <property type="nucleotide sequence ID" value="NZ_CP089977.1"/>
</dbReference>
<keyword evidence="7" id="KW-1185">Reference proteome</keyword>
<dbReference type="InterPro" id="IPR006914">
    <property type="entry name" value="VENN_dom"/>
</dbReference>
<evidence type="ECO:0000256" key="1">
    <source>
        <dbReference type="ARBA" id="ARBA00004219"/>
    </source>
</evidence>
<dbReference type="Proteomes" id="UP001063782">
    <property type="component" value="Chromosome"/>
</dbReference>
<dbReference type="EMBL" id="CP089977">
    <property type="protein sequence ID" value="UXZ04807.1"/>
    <property type="molecule type" value="Genomic_DNA"/>
</dbReference>
<keyword evidence="2" id="KW-0800">Toxin</keyword>
<accession>A0ABY6F3X3</accession>
<proteinExistence type="predicted"/>
<gene>
    <name evidence="6" type="ORF">LU297_09645</name>
</gene>
<sequence>MYAPNSHGIIGDAARAASPELAYRIGQHFKENKLKNEIDGGNRPEEQSANHLLAHAILGAAVSYATGNDIATGAISGVANEAVAPVLSNYLYGTKETKTLSQDQKDTITSILNLATATAIYTATDGSTTDAVSGAEIGKVGVENNNWGGENWAYSVAGGKEYAQSQASLEAYCAQQGGDYAKCMGWSEPKQSSLPIPKLPKGAVSLGG</sequence>
<evidence type="ECO:0000256" key="4">
    <source>
        <dbReference type="ARBA" id="ARBA00023026"/>
    </source>
</evidence>
<organism evidence="6 7">
    <name type="scientific">Moraxella nasicaprae</name>
    <dbReference type="NCBI Taxonomy" id="2904122"/>
    <lineage>
        <taxon>Bacteria</taxon>
        <taxon>Pseudomonadati</taxon>
        <taxon>Pseudomonadota</taxon>
        <taxon>Gammaproteobacteria</taxon>
        <taxon>Moraxellales</taxon>
        <taxon>Moraxellaceae</taxon>
        <taxon>Moraxella</taxon>
    </lineage>
</organism>
<evidence type="ECO:0000256" key="3">
    <source>
        <dbReference type="ARBA" id="ARBA00022913"/>
    </source>
</evidence>
<evidence type="ECO:0000259" key="5">
    <source>
        <dbReference type="Pfam" id="PF04829"/>
    </source>
</evidence>
<keyword evidence="4" id="KW-0843">Virulence</keyword>
<comment type="subcellular location">
    <subcellularLocation>
        <location evidence="1">Target cell</location>
        <location evidence="1">Target cell cytoplasm</location>
    </subcellularLocation>
</comment>
<protein>
    <submittedName>
        <fullName evidence="6">VENN motif pre-toxin domain-containing protein</fullName>
    </submittedName>
</protein>
<dbReference type="Pfam" id="PF04829">
    <property type="entry name" value="PT-VENN"/>
    <property type="match status" value="1"/>
</dbReference>
<name>A0ABY6F3X3_9GAMM</name>
<keyword evidence="3" id="KW-1266">Target cell cytoplasm</keyword>
<evidence type="ECO:0000313" key="6">
    <source>
        <dbReference type="EMBL" id="UXZ04807.1"/>
    </source>
</evidence>
<reference evidence="6" key="1">
    <citation type="submission" date="2021-12" db="EMBL/GenBank/DDBJ databases">
        <title>taxonomy of Moraxella sp. ZY201224.</title>
        <authorList>
            <person name="Li F."/>
        </authorList>
    </citation>
    <scope>NUCLEOTIDE SEQUENCE</scope>
    <source>
        <strain evidence="6">ZY201224</strain>
    </source>
</reference>